<reference evidence="2 3" key="1">
    <citation type="journal article" date="2006" name="Science">
        <title>Phytophthora genome sequences uncover evolutionary origins and mechanisms of pathogenesis.</title>
        <authorList>
            <person name="Tyler B.M."/>
            <person name="Tripathy S."/>
            <person name="Zhang X."/>
            <person name="Dehal P."/>
            <person name="Jiang R.H."/>
            <person name="Aerts A."/>
            <person name="Arredondo F.D."/>
            <person name="Baxter L."/>
            <person name="Bensasson D."/>
            <person name="Beynon J.L."/>
            <person name="Chapman J."/>
            <person name="Damasceno C.M."/>
            <person name="Dorrance A.E."/>
            <person name="Dou D."/>
            <person name="Dickerman A.W."/>
            <person name="Dubchak I.L."/>
            <person name="Garbelotto M."/>
            <person name="Gijzen M."/>
            <person name="Gordon S.G."/>
            <person name="Govers F."/>
            <person name="Grunwald N.J."/>
            <person name="Huang W."/>
            <person name="Ivors K.L."/>
            <person name="Jones R.W."/>
            <person name="Kamoun S."/>
            <person name="Krampis K."/>
            <person name="Lamour K.H."/>
            <person name="Lee M.K."/>
            <person name="McDonald W.H."/>
            <person name="Medina M."/>
            <person name="Meijer H.J."/>
            <person name="Nordberg E.K."/>
            <person name="Maclean D.J."/>
            <person name="Ospina-Giraldo M.D."/>
            <person name="Morris P.F."/>
            <person name="Phuntumart V."/>
            <person name="Putnam N.H."/>
            <person name="Rash S."/>
            <person name="Rose J.K."/>
            <person name="Sakihama Y."/>
            <person name="Salamov A.A."/>
            <person name="Savidor A."/>
            <person name="Scheuring C.F."/>
            <person name="Smith B.M."/>
            <person name="Sobral B.W."/>
            <person name="Terry A."/>
            <person name="Torto-Alalibo T.A."/>
            <person name="Win J."/>
            <person name="Xu Z."/>
            <person name="Zhang H."/>
            <person name="Grigoriev I.V."/>
            <person name="Rokhsar D.S."/>
            <person name="Boore J.L."/>
        </authorList>
    </citation>
    <scope>NUCLEOTIDE SEQUENCE [LARGE SCALE GENOMIC DNA]</scope>
    <source>
        <strain evidence="2 3">P6497</strain>
    </source>
</reference>
<evidence type="ECO:0000256" key="1">
    <source>
        <dbReference type="SAM" id="MobiDB-lite"/>
    </source>
</evidence>
<dbReference type="KEGG" id="psoj:PHYSODRAFT_294319"/>
<evidence type="ECO:0000313" key="3">
    <source>
        <dbReference type="Proteomes" id="UP000002640"/>
    </source>
</evidence>
<feature type="region of interest" description="Disordered" evidence="1">
    <location>
        <begin position="162"/>
        <end position="191"/>
    </location>
</feature>
<sequence>MAGMHRFWSFYEDASCSGAPTGVFIQRRNECVSQVTSSGANCVAQYDDSNALVGYVDESCHEGRAAGLDELYNGEPYMAYDYYYDTACTDYENSASYRASVDCETLYDGYSPVRSATISISNGVLTWTRNMGSIGSALKCPGSTGPATMSLMCQLLTLTPTPARTRSPASKVDSFSTTRQLPPRLTLPAPSSATQIQVQRSPARSARALTSLTLLQPRHQEARPRLTRTRAQHPRCRLHLHLEADFQTVRSSELPPESQPFSS</sequence>
<dbReference type="Proteomes" id="UP000002640">
    <property type="component" value="Unassembled WGS sequence"/>
</dbReference>
<keyword evidence="3" id="KW-1185">Reference proteome</keyword>
<evidence type="ECO:0000313" key="2">
    <source>
        <dbReference type="EMBL" id="EGZ28956.1"/>
    </source>
</evidence>
<dbReference type="EMBL" id="JH159151">
    <property type="protein sequence ID" value="EGZ28956.1"/>
    <property type="molecule type" value="Genomic_DNA"/>
</dbReference>
<organism evidence="2 3">
    <name type="scientific">Phytophthora sojae (strain P6497)</name>
    <name type="common">Soybean stem and root rot agent</name>
    <name type="synonym">Phytophthora megasperma f. sp. glycines</name>
    <dbReference type="NCBI Taxonomy" id="1094619"/>
    <lineage>
        <taxon>Eukaryota</taxon>
        <taxon>Sar</taxon>
        <taxon>Stramenopiles</taxon>
        <taxon>Oomycota</taxon>
        <taxon>Peronosporomycetes</taxon>
        <taxon>Peronosporales</taxon>
        <taxon>Peronosporaceae</taxon>
        <taxon>Phytophthora</taxon>
    </lineage>
</organism>
<dbReference type="InParanoid" id="G4YPW1"/>
<name>G4YPW1_PHYSP</name>
<gene>
    <name evidence="2" type="ORF">PHYSODRAFT_294319</name>
</gene>
<dbReference type="RefSeq" id="XP_009516231.1">
    <property type="nucleotide sequence ID" value="XM_009517936.1"/>
</dbReference>
<accession>G4YPW1</accession>
<dbReference type="AlphaFoldDB" id="G4YPW1"/>
<dbReference type="STRING" id="1094619.G4YPW1"/>
<proteinExistence type="predicted"/>
<protein>
    <submittedName>
        <fullName evidence="2">Uncharacterized protein</fullName>
    </submittedName>
</protein>
<dbReference type="GeneID" id="20641076"/>